<dbReference type="PANTHER" id="PTHR43088">
    <property type="entry name" value="SUBUNIT OF PYRUVATE:FLAVODOXIN OXIDOREDUCTASE-RELATED"/>
    <property type="match status" value="1"/>
</dbReference>
<keyword evidence="3" id="KW-0560">Oxidoreductase</keyword>
<evidence type="ECO:0000313" key="10">
    <source>
        <dbReference type="Proteomes" id="UP001060771"/>
    </source>
</evidence>
<evidence type="ECO:0000313" key="9">
    <source>
        <dbReference type="Proteomes" id="UP000657075"/>
    </source>
</evidence>
<dbReference type="Pfam" id="PF17147">
    <property type="entry name" value="PFOR_II"/>
    <property type="match status" value="1"/>
</dbReference>
<gene>
    <name evidence="8" type="primary">korA</name>
    <name evidence="8" type="ORF">GCM10007112_24990</name>
    <name evidence="7" type="ORF">Vsou_22330</name>
</gene>
<evidence type="ECO:0000256" key="1">
    <source>
        <dbReference type="ARBA" id="ARBA00011631"/>
    </source>
</evidence>
<evidence type="ECO:0000256" key="3">
    <source>
        <dbReference type="ARBA" id="ARBA00023002"/>
    </source>
</evidence>
<dbReference type="GO" id="GO:0019164">
    <property type="term" value="F:pyruvate synthase activity"/>
    <property type="evidence" value="ECO:0007669"/>
    <property type="project" value="UniProtKB-ARBA"/>
</dbReference>
<dbReference type="SUPFAM" id="SSF52518">
    <property type="entry name" value="Thiamin diphosphate-binding fold (THDP-binding)"/>
    <property type="match status" value="1"/>
</dbReference>
<dbReference type="Gene3D" id="3.40.50.970">
    <property type="match status" value="1"/>
</dbReference>
<dbReference type="RefSeq" id="WP_188604214.1">
    <property type="nucleotide sequence ID" value="NZ_AP026830.1"/>
</dbReference>
<dbReference type="EC" id="1.2.7.11" evidence="2"/>
<protein>
    <recommendedName>
        <fullName evidence="2">2-oxoacid oxidoreductase (ferredoxin)</fullName>
        <ecNumber evidence="2">1.2.7.11</ecNumber>
    </recommendedName>
</protein>
<dbReference type="InterPro" id="IPR009014">
    <property type="entry name" value="Transketo_C/PFOR_II"/>
</dbReference>
<reference evidence="10" key="3">
    <citation type="submission" date="2022-09" db="EMBL/GenBank/DDBJ databases">
        <title>Complete genome sequence of Vulcanisaeta souniana.</title>
        <authorList>
            <person name="Kato S."/>
            <person name="Itoh T."/>
            <person name="Ohkuma M."/>
        </authorList>
    </citation>
    <scope>NUCLEOTIDE SEQUENCE [LARGE SCALE GENOMIC DNA]</scope>
    <source>
        <strain evidence="10">JCM 11219</strain>
    </source>
</reference>
<dbReference type="InterPro" id="IPR052368">
    <property type="entry name" value="2-oxoacid_oxidoreductase"/>
</dbReference>
<reference evidence="8" key="2">
    <citation type="submission" date="2020-09" db="EMBL/GenBank/DDBJ databases">
        <authorList>
            <person name="Sun Q."/>
            <person name="Ohkuma M."/>
        </authorList>
    </citation>
    <scope>NUCLEOTIDE SEQUENCE</scope>
    <source>
        <strain evidence="8">JCM 11219</strain>
    </source>
</reference>
<evidence type="ECO:0000259" key="5">
    <source>
        <dbReference type="Pfam" id="PF01855"/>
    </source>
</evidence>
<evidence type="ECO:0000256" key="4">
    <source>
        <dbReference type="ARBA" id="ARBA00048893"/>
    </source>
</evidence>
<dbReference type="EMBL" id="BMNM01000016">
    <property type="protein sequence ID" value="GGI87099.1"/>
    <property type="molecule type" value="Genomic_DNA"/>
</dbReference>
<dbReference type="Proteomes" id="UP001060771">
    <property type="component" value="Chromosome"/>
</dbReference>
<dbReference type="GO" id="GO:0018491">
    <property type="term" value="F:2-oxobutyrate synthase activity"/>
    <property type="evidence" value="ECO:0007669"/>
    <property type="project" value="UniProtKB-ARBA"/>
</dbReference>
<dbReference type="InterPro" id="IPR029061">
    <property type="entry name" value="THDP-binding"/>
</dbReference>
<sequence length="393" mass="43569">MPTVAELYKKDLDKLLRPGIHFLDGNTAVAEGAVTAGCRFYGGYPITPSNEIAEYMSYRLPQVGGKFIQMEDEIGSIMSVLGASAAGVKAMTATSGPGFSLMQEEIGLGSMLEIPALIVDVMRAGPSTGIPTLLGQGDILQAKYGSHGDYEVVAYLPANPQEAFDFTIKAINAAERYRVVAVVLSDQLVGHMYGKVRVPEFDEIEIIERPKPTVPPDQYLPYDSRYLVPPMAIAGTGYRSNNESLTHTDKGYPTTDRDASFKLIMRLVRKIRENEKEIAEWEEYLLDDAEYVIVSYGSTSGSVRRAIKVLRTQGYRVGMLRPKTAWPFPGWVVENLVSRGVQKFVTVEVNMGKMYHVVKEFSKGVPVEHVPYAPGYIPEPDYVINNVRKVIER</sequence>
<feature type="domain" description="Pyruvate flavodoxin/ferredoxin oxidoreductase pyrimidine binding" evidence="5">
    <location>
        <begin position="31"/>
        <end position="257"/>
    </location>
</feature>
<dbReference type="CDD" id="cd07034">
    <property type="entry name" value="TPP_PYR_PFOR_IOR-alpha_like"/>
    <property type="match status" value="1"/>
</dbReference>
<reference evidence="8" key="1">
    <citation type="journal article" date="2014" name="Int. J. Syst. Evol. Microbiol.">
        <title>Complete genome sequence of Corynebacterium casei LMG S-19264T (=DSM 44701T), isolated from a smear-ripened cheese.</title>
        <authorList>
            <consortium name="US DOE Joint Genome Institute (JGI-PGF)"/>
            <person name="Walter F."/>
            <person name="Albersmeier A."/>
            <person name="Kalinowski J."/>
            <person name="Ruckert C."/>
        </authorList>
    </citation>
    <scope>NUCLEOTIDE SEQUENCE</scope>
    <source>
        <strain evidence="8">JCM 11219</strain>
    </source>
</reference>
<dbReference type="GeneID" id="76207775"/>
<dbReference type="AlphaFoldDB" id="A0A830EKX3"/>
<dbReference type="PANTHER" id="PTHR43088:SF1">
    <property type="entry name" value="SUBUNIT OF PYRUVATE:FLAVODOXIN OXIDOREDUCTASE"/>
    <property type="match status" value="1"/>
</dbReference>
<evidence type="ECO:0000259" key="6">
    <source>
        <dbReference type="Pfam" id="PF17147"/>
    </source>
</evidence>
<keyword evidence="10" id="KW-1185">Reference proteome</keyword>
<feature type="domain" description="Pyruvate:ferredoxin oxidoreductase core" evidence="6">
    <location>
        <begin position="289"/>
        <end position="365"/>
    </location>
</feature>
<comment type="subunit">
    <text evidence="1">Heterodimer composed of an alpha and a beta subunit.</text>
</comment>
<evidence type="ECO:0000313" key="7">
    <source>
        <dbReference type="EMBL" id="BDR93140.1"/>
    </source>
</evidence>
<dbReference type="Proteomes" id="UP000657075">
    <property type="component" value="Unassembled WGS sequence"/>
</dbReference>
<dbReference type="EMBL" id="AP026830">
    <property type="protein sequence ID" value="BDR93140.1"/>
    <property type="molecule type" value="Genomic_DNA"/>
</dbReference>
<evidence type="ECO:0000313" key="8">
    <source>
        <dbReference type="EMBL" id="GGI87099.1"/>
    </source>
</evidence>
<dbReference type="Gene3D" id="3.40.50.920">
    <property type="match status" value="1"/>
</dbReference>
<organism evidence="8 9">
    <name type="scientific">Vulcanisaeta souniana JCM 11219</name>
    <dbReference type="NCBI Taxonomy" id="1293586"/>
    <lineage>
        <taxon>Archaea</taxon>
        <taxon>Thermoproteota</taxon>
        <taxon>Thermoprotei</taxon>
        <taxon>Thermoproteales</taxon>
        <taxon>Thermoproteaceae</taxon>
        <taxon>Vulcanisaeta</taxon>
    </lineage>
</organism>
<dbReference type="Pfam" id="PF01855">
    <property type="entry name" value="POR_N"/>
    <property type="match status" value="1"/>
</dbReference>
<name>A0A830EKX3_9CREN</name>
<dbReference type="NCBIfam" id="NF006412">
    <property type="entry name" value="PRK08659.1"/>
    <property type="match status" value="1"/>
</dbReference>
<dbReference type="InterPro" id="IPR002880">
    <property type="entry name" value="Pyrv_Fd/Flavodoxin_OxRdtase_N"/>
</dbReference>
<dbReference type="SUPFAM" id="SSF52922">
    <property type="entry name" value="TK C-terminal domain-like"/>
    <property type="match status" value="1"/>
</dbReference>
<comment type="catalytic activity">
    <reaction evidence="4">
        <text>a 2-oxocarboxylate + 2 oxidized [2Fe-2S]-[ferredoxin] + CoA = an acyl-CoA + 2 reduced [2Fe-2S]-[ferredoxin] + CO2 + H(+)</text>
        <dbReference type="Rhea" id="RHEA:42316"/>
        <dbReference type="Rhea" id="RHEA-COMP:10000"/>
        <dbReference type="Rhea" id="RHEA-COMP:10001"/>
        <dbReference type="ChEBI" id="CHEBI:15378"/>
        <dbReference type="ChEBI" id="CHEBI:16526"/>
        <dbReference type="ChEBI" id="CHEBI:33737"/>
        <dbReference type="ChEBI" id="CHEBI:33738"/>
        <dbReference type="ChEBI" id="CHEBI:35179"/>
        <dbReference type="ChEBI" id="CHEBI:57287"/>
        <dbReference type="ChEBI" id="CHEBI:58342"/>
        <dbReference type="EC" id="1.2.7.11"/>
    </reaction>
</comment>
<dbReference type="OrthoDB" id="31112at2157"/>
<dbReference type="FunFam" id="3.40.50.970:FF:000022">
    <property type="entry name" value="2-oxoglutarate ferredoxin oxidoreductase alpha subunit"/>
    <property type="match status" value="1"/>
</dbReference>
<accession>A0A830EKX3</accession>
<proteinExistence type="predicted"/>
<evidence type="ECO:0000256" key="2">
    <source>
        <dbReference type="ARBA" id="ARBA00012691"/>
    </source>
</evidence>
<dbReference type="InterPro" id="IPR033412">
    <property type="entry name" value="PFOR_II"/>
</dbReference>
<reference evidence="7" key="4">
    <citation type="journal article" date="2023" name="Microbiol. Resour. Announc.">
        <title>Complete Genome Sequence of Vulcanisaeta souniana Strain IC-059, a Hyperthermophilic Archaeon Isolated from Hot Spring Water in Japan.</title>
        <authorList>
            <person name="Kato S."/>
            <person name="Itoh T."/>
            <person name="Wu L."/>
            <person name="Ma J."/>
            <person name="Ohkuma M."/>
        </authorList>
    </citation>
    <scope>NUCLEOTIDE SEQUENCE</scope>
    <source>
        <strain evidence="7">JCM 11219</strain>
    </source>
</reference>